<protein>
    <submittedName>
        <fullName evidence="1">Uncharacterized protein</fullName>
    </submittedName>
</protein>
<organism evidence="1 2">
    <name type="scientific">Ooceraea biroi</name>
    <name type="common">Clonal raider ant</name>
    <name type="synonym">Cerapachys biroi</name>
    <dbReference type="NCBI Taxonomy" id="2015173"/>
    <lineage>
        <taxon>Eukaryota</taxon>
        <taxon>Metazoa</taxon>
        <taxon>Ecdysozoa</taxon>
        <taxon>Arthropoda</taxon>
        <taxon>Hexapoda</taxon>
        <taxon>Insecta</taxon>
        <taxon>Pterygota</taxon>
        <taxon>Neoptera</taxon>
        <taxon>Endopterygota</taxon>
        <taxon>Hymenoptera</taxon>
        <taxon>Apocrita</taxon>
        <taxon>Aculeata</taxon>
        <taxon>Formicoidea</taxon>
        <taxon>Formicidae</taxon>
        <taxon>Dorylinae</taxon>
        <taxon>Ooceraea</taxon>
    </lineage>
</organism>
<gene>
    <name evidence="1" type="ORF">X777_14921</name>
</gene>
<sequence length="66" mass="7634">MNVWSSGYIHYKNVGLGQRFALLPTRRSFDFQEDRINGTRACASQARLWLQEEISQACCFLSEFVS</sequence>
<keyword evidence="2" id="KW-1185">Reference proteome</keyword>
<name>A0A026WRV0_OOCBI</name>
<reference evidence="1 2" key="1">
    <citation type="journal article" date="2014" name="Curr. Biol.">
        <title>The genome of the clonal raider ant Cerapachys biroi.</title>
        <authorList>
            <person name="Oxley P.R."/>
            <person name="Ji L."/>
            <person name="Fetter-Pruneda I."/>
            <person name="McKenzie S.K."/>
            <person name="Li C."/>
            <person name="Hu H."/>
            <person name="Zhang G."/>
            <person name="Kronauer D.J."/>
        </authorList>
    </citation>
    <scope>NUCLEOTIDE SEQUENCE [LARGE SCALE GENOMIC DNA]</scope>
</reference>
<dbReference type="AlphaFoldDB" id="A0A026WRV0"/>
<evidence type="ECO:0000313" key="1">
    <source>
        <dbReference type="EMBL" id="EZA58752.1"/>
    </source>
</evidence>
<dbReference type="EMBL" id="KK107119">
    <property type="protein sequence ID" value="EZA58752.1"/>
    <property type="molecule type" value="Genomic_DNA"/>
</dbReference>
<dbReference type="Proteomes" id="UP000053097">
    <property type="component" value="Unassembled WGS sequence"/>
</dbReference>
<evidence type="ECO:0000313" key="2">
    <source>
        <dbReference type="Proteomes" id="UP000053097"/>
    </source>
</evidence>
<accession>A0A026WRV0</accession>
<proteinExistence type="predicted"/>